<feature type="transmembrane region" description="Helical" evidence="1">
    <location>
        <begin position="141"/>
        <end position="163"/>
    </location>
</feature>
<reference evidence="2" key="1">
    <citation type="submission" date="2015-12" db="EMBL/GenBank/DDBJ databases">
        <title>Update maize B73 reference genome by single molecule sequencing technologies.</title>
        <authorList>
            <consortium name="Maize Genome Sequencing Project"/>
            <person name="Ware D."/>
        </authorList>
    </citation>
    <scope>NUCLEOTIDE SEQUENCE</scope>
    <source>
        <tissue evidence="2">Seedling</tissue>
    </source>
</reference>
<keyword evidence="2" id="KW-0808">Transferase</keyword>
<keyword evidence="1" id="KW-1133">Transmembrane helix</keyword>
<dbReference type="AlphaFoldDB" id="A0A1D6H758"/>
<dbReference type="GO" id="GO:0016740">
    <property type="term" value="F:transferase activity"/>
    <property type="evidence" value="ECO:0007669"/>
    <property type="project" value="UniProtKB-KW"/>
</dbReference>
<name>A0A1D6H758_MAIZE</name>
<dbReference type="InterPro" id="IPR050426">
    <property type="entry name" value="Glycosyltransferase_28"/>
</dbReference>
<dbReference type="PANTHER" id="PTHR48050:SF11">
    <property type="entry name" value="GLYCOSYLTRANSFERASE"/>
    <property type="match status" value="1"/>
</dbReference>
<dbReference type="EMBL" id="CM000781">
    <property type="protein sequence ID" value="AQK70609.1"/>
    <property type="molecule type" value="Genomic_DNA"/>
</dbReference>
<evidence type="ECO:0000313" key="2">
    <source>
        <dbReference type="EMBL" id="AQK70617.1"/>
    </source>
</evidence>
<keyword evidence="1" id="KW-0812">Transmembrane</keyword>
<dbReference type="Gene3D" id="3.40.50.2000">
    <property type="entry name" value="Glycogen Phosphorylase B"/>
    <property type="match status" value="1"/>
</dbReference>
<protein>
    <submittedName>
        <fullName evidence="2">UDP-Glycosyltransferase superfamily protein</fullName>
    </submittedName>
</protein>
<dbReference type="PANTHER" id="PTHR48050">
    <property type="entry name" value="STEROL 3-BETA-GLUCOSYLTRANSFERASE"/>
    <property type="match status" value="1"/>
</dbReference>
<dbReference type="EMBL" id="CM000781">
    <property type="protein sequence ID" value="AQK70622.1"/>
    <property type="molecule type" value="Genomic_DNA"/>
</dbReference>
<keyword evidence="1" id="KW-0472">Membrane</keyword>
<dbReference type="SUPFAM" id="SSF53756">
    <property type="entry name" value="UDP-Glycosyltransferase/glycogen phosphorylase"/>
    <property type="match status" value="1"/>
</dbReference>
<evidence type="ECO:0000256" key="1">
    <source>
        <dbReference type="SAM" id="Phobius"/>
    </source>
</evidence>
<gene>
    <name evidence="2" type="ORF">ZEAMMB73_Zm00001d016397</name>
</gene>
<sequence length="180" mass="19704">MAGRGGAGRRPRAVFMAFGTQGDVFPIAALAAAFACDQQEYAVVFITHSAHRSLSAHLAASSVRYMPVSSPPVLAAEQLENISSDSIQSNHERESFSMRKKAIQAEHRKECLSFVEEVFGNDPSISGDFIVINFFALVRNIFVHVSAGTYLAFSSIIFFKILFSVKNGIDDIKTLIHNTC</sequence>
<accession>A0A1D6H758</accession>
<proteinExistence type="predicted"/>
<dbReference type="EMBL" id="CM000781">
    <property type="protein sequence ID" value="AQK70610.1"/>
    <property type="molecule type" value="Genomic_DNA"/>
</dbReference>
<dbReference type="EMBL" id="CM000781">
    <property type="protein sequence ID" value="AQK70617.1"/>
    <property type="molecule type" value="Genomic_DNA"/>
</dbReference>
<organism evidence="2">
    <name type="scientific">Zea mays</name>
    <name type="common">Maize</name>
    <dbReference type="NCBI Taxonomy" id="4577"/>
    <lineage>
        <taxon>Eukaryota</taxon>
        <taxon>Viridiplantae</taxon>
        <taxon>Streptophyta</taxon>
        <taxon>Embryophyta</taxon>
        <taxon>Tracheophyta</taxon>
        <taxon>Spermatophyta</taxon>
        <taxon>Magnoliopsida</taxon>
        <taxon>Liliopsida</taxon>
        <taxon>Poales</taxon>
        <taxon>Poaceae</taxon>
        <taxon>PACMAD clade</taxon>
        <taxon>Panicoideae</taxon>
        <taxon>Andropogonodae</taxon>
        <taxon>Andropogoneae</taxon>
        <taxon>Tripsacinae</taxon>
        <taxon>Zea</taxon>
    </lineage>
</organism>